<name>A0ACC0AJ42_CATRO</name>
<evidence type="ECO:0000313" key="2">
    <source>
        <dbReference type="Proteomes" id="UP001060085"/>
    </source>
</evidence>
<evidence type="ECO:0000313" key="1">
    <source>
        <dbReference type="EMBL" id="KAI5659468.1"/>
    </source>
</evidence>
<dbReference type="EMBL" id="CM044706">
    <property type="protein sequence ID" value="KAI5659468.1"/>
    <property type="molecule type" value="Genomic_DNA"/>
</dbReference>
<proteinExistence type="predicted"/>
<accession>A0ACC0AJ42</accession>
<protein>
    <submittedName>
        <fullName evidence="1">Uncharacterized protein</fullName>
    </submittedName>
</protein>
<reference evidence="2" key="1">
    <citation type="journal article" date="2023" name="Nat. Plants">
        <title>Single-cell RNA sequencing provides a high-resolution roadmap for understanding the multicellular compartmentation of specialized metabolism.</title>
        <authorList>
            <person name="Sun S."/>
            <person name="Shen X."/>
            <person name="Li Y."/>
            <person name="Li Y."/>
            <person name="Wang S."/>
            <person name="Li R."/>
            <person name="Zhang H."/>
            <person name="Shen G."/>
            <person name="Guo B."/>
            <person name="Wei J."/>
            <person name="Xu J."/>
            <person name="St-Pierre B."/>
            <person name="Chen S."/>
            <person name="Sun C."/>
        </authorList>
    </citation>
    <scope>NUCLEOTIDE SEQUENCE [LARGE SCALE GENOMIC DNA]</scope>
</reference>
<keyword evidence="2" id="KW-1185">Reference proteome</keyword>
<comment type="caution">
    <text evidence="1">The sequence shown here is derived from an EMBL/GenBank/DDBJ whole genome shotgun (WGS) entry which is preliminary data.</text>
</comment>
<organism evidence="1 2">
    <name type="scientific">Catharanthus roseus</name>
    <name type="common">Madagascar periwinkle</name>
    <name type="synonym">Vinca rosea</name>
    <dbReference type="NCBI Taxonomy" id="4058"/>
    <lineage>
        <taxon>Eukaryota</taxon>
        <taxon>Viridiplantae</taxon>
        <taxon>Streptophyta</taxon>
        <taxon>Embryophyta</taxon>
        <taxon>Tracheophyta</taxon>
        <taxon>Spermatophyta</taxon>
        <taxon>Magnoliopsida</taxon>
        <taxon>eudicotyledons</taxon>
        <taxon>Gunneridae</taxon>
        <taxon>Pentapetalae</taxon>
        <taxon>asterids</taxon>
        <taxon>lamiids</taxon>
        <taxon>Gentianales</taxon>
        <taxon>Apocynaceae</taxon>
        <taxon>Rauvolfioideae</taxon>
        <taxon>Vinceae</taxon>
        <taxon>Catharanthinae</taxon>
        <taxon>Catharanthus</taxon>
    </lineage>
</organism>
<sequence length="1167" mass="132161">MSSMEESDIKFSVMVSLYNWMQKSKSSVKKRSKFRKFLDAFCRKPGDYFSAIRLILPSLDRERGSYGLKEHVLATCLIDALGMSRDSPDAQRLLNWRKGGPKTGSSAGNFSLVAFEVLQRRQGMSSGELKVKELNELLDRLASSETRGDKTSVLSELIRKTNAQEMKWIIMIILKDLKLGISEKSIFHEFHPDAEDLFNVTCDLKLVCEKLRDRSQRHKRQDIEVGKAVRPQLALRVNNANTAWKKLHGKEVVVECKFDGDRIQIHKCNSEIHFFSRNFIDHPEYGHAMSDIIRQNILVDKCILDGEMLVWDTSVNRFAEFGSNQEIAKAANEGLDSDRQLCYVVFDILYAGDTSVIHQTLQERHHLLRKVVKPVKGRLEILVPDGSLNANRSSGEPCWSLVVHNVQEVERFFKETIENRDEGIVLKDLNSKWEPSDRSGKWLKLKPEYVRAGSDLDVLIIGGYYGSGRHGGEVAQFLVGLAERPEPNTHPRRFVSFCRVGTGLSDEERDAVITKLRPYFRKYEYPKKAPPSFYQVTNNSKERPDVWVESPEKSIILSITSDIRTIKSEVFAAPYSLRFPRIDSVRFDKPWYECLDVQSFIELVHSSNGTTQTVADYANVQDHKPKRLKLSRTAERKNVPFVPSHLIQTDVSNVKGESLIFNKMVFYFANVPSSHSLELLHKMVVENGGTFSMNLNNSVTHCIAAESKGIKFHAAKLHGDVIHYSWLLDCCLQKKPLPLQPKYFLHLSEPSKEKLHEEIDEWSDSYYLDVDVEDIKQVLSNIVRTEDSETVDYYKNKYCLKNKWMLFHGCCIYFYLPLQTFLNNSDWKILLEFTLRRMKVRVSCGGGSVSDDLSHATHLVVMSIPGFEVNFNLVLNSLTVTERHLLLGKRLHVVPSKWLEDCLEENQKIPEDNYSLKCDSSEVSFSGQSADQELIQDCASSLDMPKESYMPSLPNKNGRKTKGLDMPAIPKLVTLPGKEGKTKRRTSSGTSSQKGKGRISQPRRVRPRLGNKPAKVSENDSDGSSSEKAEDNNESCNEMSRPSPGMQKSKEVENSELSQHEKNLLGQGAAGEDSDHGGRLVARGNGNAAGKNEKLENIIDPVQAMLRDMIPFLGNNKAESTDRLVDETTIAAPATEGEISTVEPCPAPRTRKKVSYKDLAEELLKDL</sequence>
<gene>
    <name evidence="1" type="ORF">M9H77_28261</name>
</gene>
<dbReference type="Proteomes" id="UP001060085">
    <property type="component" value="Linkage Group LG06"/>
</dbReference>